<evidence type="ECO:0000313" key="3">
    <source>
        <dbReference type="Proteomes" id="UP000033052"/>
    </source>
</evidence>
<dbReference type="Proteomes" id="UP000033052">
    <property type="component" value="Chromosome"/>
</dbReference>
<dbReference type="EMBL" id="CP009225">
    <property type="protein sequence ID" value="AKC60908.1"/>
    <property type="molecule type" value="Genomic_DNA"/>
</dbReference>
<organism evidence="2 3">
    <name type="scientific">Clostridium sporogenes</name>
    <dbReference type="NCBI Taxonomy" id="1509"/>
    <lineage>
        <taxon>Bacteria</taxon>
        <taxon>Bacillati</taxon>
        <taxon>Bacillota</taxon>
        <taxon>Clostridia</taxon>
        <taxon>Eubacteriales</taxon>
        <taxon>Clostridiaceae</taxon>
        <taxon>Clostridium</taxon>
    </lineage>
</organism>
<keyword evidence="1" id="KW-1133">Transmembrane helix</keyword>
<sequence>MTKFLKTLPMLLSFLVSYIILMQIDRKYHLMSKINFSINVPKDWKPMLYVSFMLILIIFIPIIDIFPDEFNYILNGIILSITVILTQKNT</sequence>
<evidence type="ECO:0000313" key="2">
    <source>
        <dbReference type="EMBL" id="AKC60908.1"/>
    </source>
</evidence>
<keyword evidence="1" id="KW-0812">Transmembrane</keyword>
<gene>
    <name evidence="2" type="ORF">CLSPO_c01710</name>
</gene>
<dbReference type="RefSeq" id="WP_033058106.1">
    <property type="nucleotide sequence ID" value="NZ_CP009225.1"/>
</dbReference>
<keyword evidence="1" id="KW-0472">Membrane</keyword>
<reference evidence="2 3" key="1">
    <citation type="journal article" date="2015" name="PLoS ONE">
        <title>A universal mariner transposon system for forward genetic studies in the genus clostridium.</title>
        <authorList>
            <person name="Zhang Y."/>
            <person name="Grosse-Honebrink A."/>
            <person name="Minton N.P."/>
        </authorList>
    </citation>
    <scope>NUCLEOTIDE SEQUENCE [LARGE SCALE GENOMIC DNA]</scope>
    <source>
        <strain evidence="2 3">NCIMB 10696</strain>
    </source>
</reference>
<proteinExistence type="predicted"/>
<feature type="transmembrane region" description="Helical" evidence="1">
    <location>
        <begin position="69"/>
        <end position="86"/>
    </location>
</feature>
<dbReference type="GeneID" id="92936939"/>
<evidence type="ECO:0000256" key="1">
    <source>
        <dbReference type="SAM" id="Phobius"/>
    </source>
</evidence>
<name>A0A7U5D241_CLOSG</name>
<accession>A0A7U5D241</accession>
<feature type="transmembrane region" description="Helical" evidence="1">
    <location>
        <begin position="46"/>
        <end position="63"/>
    </location>
</feature>
<dbReference type="KEGG" id="cld:CLSPO_c01710"/>
<protein>
    <submittedName>
        <fullName evidence="2">Uncharacterized protein</fullName>
    </submittedName>
</protein>
<dbReference type="AlphaFoldDB" id="A0A7U5D241"/>
<feature type="transmembrane region" description="Helical" evidence="1">
    <location>
        <begin position="6"/>
        <end position="25"/>
    </location>
</feature>